<organism evidence="2 3">
    <name type="scientific">Mycena pura</name>
    <dbReference type="NCBI Taxonomy" id="153505"/>
    <lineage>
        <taxon>Eukaryota</taxon>
        <taxon>Fungi</taxon>
        <taxon>Dikarya</taxon>
        <taxon>Basidiomycota</taxon>
        <taxon>Agaricomycotina</taxon>
        <taxon>Agaricomycetes</taxon>
        <taxon>Agaricomycetidae</taxon>
        <taxon>Agaricales</taxon>
        <taxon>Marasmiineae</taxon>
        <taxon>Mycenaceae</taxon>
        <taxon>Mycena</taxon>
    </lineage>
</organism>
<protein>
    <recommendedName>
        <fullName evidence="4">HAT C-terminal dimerisation domain-containing protein</fullName>
    </recommendedName>
</protein>
<feature type="region of interest" description="Disordered" evidence="1">
    <location>
        <begin position="1"/>
        <end position="34"/>
    </location>
</feature>
<evidence type="ECO:0008006" key="4">
    <source>
        <dbReference type="Google" id="ProtNLM"/>
    </source>
</evidence>
<accession>A0AAD6Y404</accession>
<feature type="compositionally biased region" description="Low complexity" evidence="1">
    <location>
        <begin position="218"/>
        <end position="237"/>
    </location>
</feature>
<proteinExistence type="predicted"/>
<keyword evidence="3" id="KW-1185">Reference proteome</keyword>
<dbReference type="Proteomes" id="UP001219525">
    <property type="component" value="Unassembled WGS sequence"/>
</dbReference>
<dbReference type="EMBL" id="JARJCW010000147">
    <property type="protein sequence ID" value="KAJ7190562.1"/>
    <property type="molecule type" value="Genomic_DNA"/>
</dbReference>
<feature type="compositionally biased region" description="Low complexity" evidence="1">
    <location>
        <begin position="17"/>
        <end position="27"/>
    </location>
</feature>
<name>A0AAD6Y404_9AGAR</name>
<comment type="caution">
    <text evidence="2">The sequence shown here is derived from an EMBL/GenBank/DDBJ whole genome shotgun (WGS) entry which is preliminary data.</text>
</comment>
<evidence type="ECO:0000256" key="1">
    <source>
        <dbReference type="SAM" id="MobiDB-lite"/>
    </source>
</evidence>
<feature type="region of interest" description="Disordered" evidence="1">
    <location>
        <begin position="216"/>
        <end position="317"/>
    </location>
</feature>
<evidence type="ECO:0000313" key="3">
    <source>
        <dbReference type="Proteomes" id="UP001219525"/>
    </source>
</evidence>
<sequence>MTRREATGECLLGRAGGRAPPRASRPGTVSGHTHIKDYRGFTQNVHYSRLIHHAASLTLDPDASWWISPEIKMIFTARYEVHSRVIMDELTEYFKLPVESVPLHAPPPVPQTPPLRSAVAVERIFSGGRDTIFLRRASLRAETISTLMFVKNRLCMQRNTLNVELGEEQISFGNIYLAQDKNVRLQTPYTAVTAAYSPGRDILRYIAVPVNTRKLTNTSLPSSAPRRSPPAWRARAPALPPLGSPATTPLGDESGSTPPCRSSRLPSDRRRRYPRLVTFPRSRRLPRSEADRRRRYPCPAARSRPIAANPPLGPPKI</sequence>
<gene>
    <name evidence="2" type="ORF">GGX14DRAFT_604002</name>
</gene>
<reference evidence="2" key="1">
    <citation type="submission" date="2023-03" db="EMBL/GenBank/DDBJ databases">
        <title>Massive genome expansion in bonnet fungi (Mycena s.s.) driven by repeated elements and novel gene families across ecological guilds.</title>
        <authorList>
            <consortium name="Lawrence Berkeley National Laboratory"/>
            <person name="Harder C.B."/>
            <person name="Miyauchi S."/>
            <person name="Viragh M."/>
            <person name="Kuo A."/>
            <person name="Thoen E."/>
            <person name="Andreopoulos B."/>
            <person name="Lu D."/>
            <person name="Skrede I."/>
            <person name="Drula E."/>
            <person name="Henrissat B."/>
            <person name="Morin E."/>
            <person name="Kohler A."/>
            <person name="Barry K."/>
            <person name="LaButti K."/>
            <person name="Morin E."/>
            <person name="Salamov A."/>
            <person name="Lipzen A."/>
            <person name="Mereny Z."/>
            <person name="Hegedus B."/>
            <person name="Baldrian P."/>
            <person name="Stursova M."/>
            <person name="Weitz H."/>
            <person name="Taylor A."/>
            <person name="Grigoriev I.V."/>
            <person name="Nagy L.G."/>
            <person name="Martin F."/>
            <person name="Kauserud H."/>
        </authorList>
    </citation>
    <scope>NUCLEOTIDE SEQUENCE</scope>
    <source>
        <strain evidence="2">9144</strain>
    </source>
</reference>
<dbReference type="AlphaFoldDB" id="A0AAD6Y404"/>
<evidence type="ECO:0000313" key="2">
    <source>
        <dbReference type="EMBL" id="KAJ7190562.1"/>
    </source>
</evidence>